<comment type="caution">
    <text evidence="2">The sequence shown here is derived from an EMBL/GenBank/DDBJ whole genome shotgun (WGS) entry which is preliminary data.</text>
</comment>
<gene>
    <name evidence="2" type="ORF">GCM10025869_16680</name>
</gene>
<evidence type="ECO:0000256" key="1">
    <source>
        <dbReference type="SAM" id="Phobius"/>
    </source>
</evidence>
<evidence type="ECO:0000313" key="2">
    <source>
        <dbReference type="EMBL" id="GMA91139.1"/>
    </source>
</evidence>
<sequence>MGHRTTAVPHHHTFNRGGGFVNRRSGVLRHLRRARLDDSGISIVEVLAATLIFMLLFVGIAQGLVTVIRLAGDQKNRITALSLAAGEIDQVRAYQSVFDVKDDERDVTPDTADGTVFTVHRTTAWVDSAGNDVSCSGGSGTNLVMLRINITVTWRGQMTPLKTVQTDTLLAPNGSLNDPNRGVLILAVKGADGFGVQGVSVDLTPSGSVDGTVPVPSVTDGNGCSFAIGVPVGDYKITLSKDGTYVDLEGNPEPILLAGEDTAAHTYKFTAGTTKSLTAFMAKGALYSVWWDTGDPALSADLNSSSPTRQWVWPGTKSITLLPLSSTTSKTRTFTGNPLRVFPDSAGYSVVYGNYSEPNQAGSGGCLAPNPAKWQAGSGLQAGVLDAVPGSSDTASSMRVGVGVVHVKLEASRSGNGSSNSGAPAQRVGIRATMLGSGGGENPGCVITTSVTTADLAMGEFDLVLPFGAWDLTVTDEWSSQWTCGGNWWSPQYCAWKYSANFSKVTEGSMSGATVVLDPRRS</sequence>
<dbReference type="Proteomes" id="UP001157069">
    <property type="component" value="Unassembled WGS sequence"/>
</dbReference>
<dbReference type="EMBL" id="BSVA01000001">
    <property type="protein sequence ID" value="GMA91139.1"/>
    <property type="molecule type" value="Genomic_DNA"/>
</dbReference>
<keyword evidence="1" id="KW-0812">Transmembrane</keyword>
<feature type="transmembrane region" description="Helical" evidence="1">
    <location>
        <begin position="46"/>
        <end position="68"/>
    </location>
</feature>
<keyword evidence="3" id="KW-1185">Reference proteome</keyword>
<proteinExistence type="predicted"/>
<evidence type="ECO:0008006" key="4">
    <source>
        <dbReference type="Google" id="ProtNLM"/>
    </source>
</evidence>
<protein>
    <recommendedName>
        <fullName evidence="4">Prepilin-type N-terminal cleavage/methylation domain-containing protein</fullName>
    </recommendedName>
</protein>
<keyword evidence="1" id="KW-1133">Transmembrane helix</keyword>
<name>A0ABQ6JT28_9MICO</name>
<organism evidence="2 3">
    <name type="scientific">Homoserinibacter gongjuensis</name>
    <dbReference type="NCBI Taxonomy" id="1162968"/>
    <lineage>
        <taxon>Bacteria</taxon>
        <taxon>Bacillati</taxon>
        <taxon>Actinomycetota</taxon>
        <taxon>Actinomycetes</taxon>
        <taxon>Micrococcales</taxon>
        <taxon>Microbacteriaceae</taxon>
        <taxon>Homoserinibacter</taxon>
    </lineage>
</organism>
<accession>A0ABQ6JT28</accession>
<evidence type="ECO:0000313" key="3">
    <source>
        <dbReference type="Proteomes" id="UP001157069"/>
    </source>
</evidence>
<reference evidence="3" key="1">
    <citation type="journal article" date="2019" name="Int. J. Syst. Evol. Microbiol.">
        <title>The Global Catalogue of Microorganisms (GCM) 10K type strain sequencing project: providing services to taxonomists for standard genome sequencing and annotation.</title>
        <authorList>
            <consortium name="The Broad Institute Genomics Platform"/>
            <consortium name="The Broad Institute Genome Sequencing Center for Infectious Disease"/>
            <person name="Wu L."/>
            <person name="Ma J."/>
        </authorList>
    </citation>
    <scope>NUCLEOTIDE SEQUENCE [LARGE SCALE GENOMIC DNA]</scope>
    <source>
        <strain evidence="3">NBRC 108755</strain>
    </source>
</reference>
<keyword evidence="1" id="KW-0472">Membrane</keyword>